<sequence length="131" mass="12912">MEVGLTHLLMIALGGGLGSMARAALSGLVSRHAHPAWGTFVVNVSGGFLIGVGFGVFMSQAAPMTPPPLAWEVFAIGLLGGYTTVSSFALQTLELARGGAVRAAAVNALGSLLACPLAAALGIALVALAGG</sequence>
<dbReference type="HAMAP" id="MF_00454">
    <property type="entry name" value="FluC"/>
    <property type="match status" value="1"/>
</dbReference>
<keyword evidence="8 12" id="KW-0472">Membrane</keyword>
<evidence type="ECO:0000256" key="9">
    <source>
        <dbReference type="ARBA" id="ARBA00023303"/>
    </source>
</evidence>
<reference evidence="13 14" key="1">
    <citation type="journal article" date="2000" name="Arch. Microbiol.">
        <title>Rhodobaca bogoriensis gen. nov. and sp. nov., an alkaliphilic purple nonsulfur bacterium from African Rift Valley soda lakes.</title>
        <authorList>
            <person name="Milford A.D."/>
            <person name="Achenbach L.A."/>
            <person name="Jung D.O."/>
            <person name="Madigan M.T."/>
        </authorList>
    </citation>
    <scope>NUCLEOTIDE SEQUENCE [LARGE SCALE GENOMIC DNA]</scope>
    <source>
        <strain evidence="13 14">2376</strain>
    </source>
</reference>
<name>A0A7Z0HZG2_9RHOB</name>
<comment type="subcellular location">
    <subcellularLocation>
        <location evidence="1 12">Cell membrane</location>
        <topology evidence="1 12">Multi-pass membrane protein</topology>
    </subcellularLocation>
</comment>
<evidence type="ECO:0000256" key="1">
    <source>
        <dbReference type="ARBA" id="ARBA00004651"/>
    </source>
</evidence>
<evidence type="ECO:0000256" key="6">
    <source>
        <dbReference type="ARBA" id="ARBA00023053"/>
    </source>
</evidence>
<evidence type="ECO:0000256" key="5">
    <source>
        <dbReference type="ARBA" id="ARBA00022989"/>
    </source>
</evidence>
<evidence type="ECO:0000256" key="4">
    <source>
        <dbReference type="ARBA" id="ARBA00022692"/>
    </source>
</evidence>
<dbReference type="InterPro" id="IPR003691">
    <property type="entry name" value="FluC"/>
</dbReference>
<dbReference type="GO" id="GO:0140114">
    <property type="term" value="P:cellular detoxification of fluoride"/>
    <property type="evidence" value="ECO:0007669"/>
    <property type="project" value="UniProtKB-UniRule"/>
</dbReference>
<evidence type="ECO:0000256" key="8">
    <source>
        <dbReference type="ARBA" id="ARBA00023136"/>
    </source>
</evidence>
<dbReference type="PANTHER" id="PTHR28259:SF1">
    <property type="entry name" value="FLUORIDE EXPORT PROTEIN 1-RELATED"/>
    <property type="match status" value="1"/>
</dbReference>
<dbReference type="Pfam" id="PF02537">
    <property type="entry name" value="CRCB"/>
    <property type="match status" value="1"/>
</dbReference>
<dbReference type="EMBL" id="JACBXS010000010">
    <property type="protein sequence ID" value="NYS24704.1"/>
    <property type="molecule type" value="Genomic_DNA"/>
</dbReference>
<comment type="similarity">
    <text evidence="10 12">Belongs to the fluoride channel Fluc/FEX (TC 1.A.43) family.</text>
</comment>
<dbReference type="GO" id="GO:0046872">
    <property type="term" value="F:metal ion binding"/>
    <property type="evidence" value="ECO:0007669"/>
    <property type="project" value="UniProtKB-KW"/>
</dbReference>
<keyword evidence="12" id="KW-0813">Transport</keyword>
<keyword evidence="14" id="KW-1185">Reference proteome</keyword>
<evidence type="ECO:0000256" key="3">
    <source>
        <dbReference type="ARBA" id="ARBA00022519"/>
    </source>
</evidence>
<keyword evidence="2 12" id="KW-1003">Cell membrane</keyword>
<feature type="binding site" evidence="12">
    <location>
        <position position="80"/>
    </location>
    <ligand>
        <name>Na(+)</name>
        <dbReference type="ChEBI" id="CHEBI:29101"/>
        <note>structural</note>
    </ligand>
</feature>
<feature type="transmembrane region" description="Helical" evidence="12">
    <location>
        <begin position="109"/>
        <end position="129"/>
    </location>
</feature>
<keyword evidence="3" id="KW-0997">Cell inner membrane</keyword>
<organism evidence="13 14">
    <name type="scientific">Rhabdonatronobacter sediminivivens</name>
    <dbReference type="NCBI Taxonomy" id="2743469"/>
    <lineage>
        <taxon>Bacteria</taxon>
        <taxon>Pseudomonadati</taxon>
        <taxon>Pseudomonadota</taxon>
        <taxon>Alphaproteobacteria</taxon>
        <taxon>Rhodobacterales</taxon>
        <taxon>Paracoccaceae</taxon>
        <taxon>Rhabdonatronobacter</taxon>
    </lineage>
</organism>
<feature type="transmembrane region" description="Helical" evidence="12">
    <location>
        <begin position="69"/>
        <end position="89"/>
    </location>
</feature>
<keyword evidence="9 12" id="KW-0407">Ion channel</keyword>
<dbReference type="AlphaFoldDB" id="A0A7Z0HZG2"/>
<dbReference type="GO" id="GO:0005886">
    <property type="term" value="C:plasma membrane"/>
    <property type="evidence" value="ECO:0007669"/>
    <property type="project" value="UniProtKB-SubCell"/>
</dbReference>
<evidence type="ECO:0000313" key="14">
    <source>
        <dbReference type="Proteomes" id="UP000529417"/>
    </source>
</evidence>
<keyword evidence="6 12" id="KW-0915">Sodium</keyword>
<dbReference type="Proteomes" id="UP000529417">
    <property type="component" value="Unassembled WGS sequence"/>
</dbReference>
<dbReference type="GO" id="GO:0062054">
    <property type="term" value="F:fluoride channel activity"/>
    <property type="evidence" value="ECO:0007669"/>
    <property type="project" value="UniProtKB-UniRule"/>
</dbReference>
<evidence type="ECO:0000256" key="7">
    <source>
        <dbReference type="ARBA" id="ARBA00023065"/>
    </source>
</evidence>
<comment type="activity regulation">
    <text evidence="12">Na(+) is not transported, but it plays an essential structural role and its presence is essential for fluoride channel function.</text>
</comment>
<protein>
    <recommendedName>
        <fullName evidence="12">Fluoride-specific ion channel FluC</fullName>
    </recommendedName>
</protein>
<evidence type="ECO:0000256" key="2">
    <source>
        <dbReference type="ARBA" id="ARBA00022475"/>
    </source>
</evidence>
<comment type="caution">
    <text evidence="13">The sequence shown here is derived from an EMBL/GenBank/DDBJ whole genome shotgun (WGS) entry which is preliminary data.</text>
</comment>
<evidence type="ECO:0000313" key="13">
    <source>
        <dbReference type="EMBL" id="NYS24704.1"/>
    </source>
</evidence>
<dbReference type="PANTHER" id="PTHR28259">
    <property type="entry name" value="FLUORIDE EXPORT PROTEIN 1-RELATED"/>
    <property type="match status" value="1"/>
</dbReference>
<feature type="binding site" evidence="12">
    <location>
        <position position="83"/>
    </location>
    <ligand>
        <name>Na(+)</name>
        <dbReference type="ChEBI" id="CHEBI:29101"/>
        <note>structural</note>
    </ligand>
</feature>
<gene>
    <name evidence="12" type="primary">fluC</name>
    <name evidence="12" type="synonym">crcB</name>
    <name evidence="13" type="ORF">HUK65_06830</name>
</gene>
<keyword evidence="7 12" id="KW-0406">Ion transport</keyword>
<evidence type="ECO:0000256" key="12">
    <source>
        <dbReference type="HAMAP-Rule" id="MF_00454"/>
    </source>
</evidence>
<keyword evidence="4 12" id="KW-0812">Transmembrane</keyword>
<feature type="transmembrane region" description="Helical" evidence="12">
    <location>
        <begin position="36"/>
        <end position="57"/>
    </location>
</feature>
<keyword evidence="12" id="KW-0479">Metal-binding</keyword>
<keyword evidence="5 12" id="KW-1133">Transmembrane helix</keyword>
<comment type="function">
    <text evidence="12">Fluoride-specific ion channel. Important for reducing fluoride concentration in the cell, thus reducing its toxicity.</text>
</comment>
<accession>A0A7Z0HZG2</accession>
<evidence type="ECO:0000256" key="11">
    <source>
        <dbReference type="ARBA" id="ARBA00035585"/>
    </source>
</evidence>
<proteinExistence type="inferred from homology"/>
<evidence type="ECO:0000256" key="10">
    <source>
        <dbReference type="ARBA" id="ARBA00035120"/>
    </source>
</evidence>
<comment type="catalytic activity">
    <reaction evidence="11">
        <text>fluoride(in) = fluoride(out)</text>
        <dbReference type="Rhea" id="RHEA:76159"/>
        <dbReference type="ChEBI" id="CHEBI:17051"/>
    </reaction>
    <physiologicalReaction direction="left-to-right" evidence="11">
        <dbReference type="Rhea" id="RHEA:76160"/>
    </physiologicalReaction>
</comment>